<reference evidence="1 2" key="1">
    <citation type="submission" date="2020-07" db="EMBL/GenBank/DDBJ databases">
        <title>Gai3-2, isolated from salt lake.</title>
        <authorList>
            <person name="Cui H."/>
            <person name="Shi X."/>
        </authorList>
    </citation>
    <scope>NUCLEOTIDE SEQUENCE [LARGE SCALE GENOMIC DNA]</scope>
    <source>
        <strain evidence="1 2">Gai3-2</strain>
    </source>
</reference>
<evidence type="ECO:0000313" key="1">
    <source>
        <dbReference type="EMBL" id="QLG28137.1"/>
    </source>
</evidence>
<protein>
    <submittedName>
        <fullName evidence="1">Uncharacterized protein</fullName>
    </submittedName>
</protein>
<dbReference type="RefSeq" id="WP_179169712.1">
    <property type="nucleotide sequence ID" value="NZ_CP058529.1"/>
</dbReference>
<evidence type="ECO:0000313" key="2">
    <source>
        <dbReference type="Proteomes" id="UP000509750"/>
    </source>
</evidence>
<dbReference type="KEGG" id="halg:HUG10_11510"/>
<dbReference type="GeneID" id="56029469"/>
<gene>
    <name evidence="1" type="ORF">HUG10_11510</name>
</gene>
<keyword evidence="2" id="KW-1185">Reference proteome</keyword>
<name>A0A7D5KEC0_9EURY</name>
<dbReference type="Proteomes" id="UP000509750">
    <property type="component" value="Chromosome"/>
</dbReference>
<sequence length="49" mass="5465">MFEIVVVVVVEVKEDEATTRIPERVEEPVYLGPAVLHYLRTALVTSPAV</sequence>
<dbReference type="AlphaFoldDB" id="A0A7D5KEC0"/>
<accession>A0A7D5KEC0</accession>
<dbReference type="EMBL" id="CP058529">
    <property type="protein sequence ID" value="QLG28137.1"/>
    <property type="molecule type" value="Genomic_DNA"/>
</dbReference>
<proteinExistence type="predicted"/>
<organism evidence="1 2">
    <name type="scientific">Halorarum halophilum</name>
    <dbReference type="NCBI Taxonomy" id="2743090"/>
    <lineage>
        <taxon>Archaea</taxon>
        <taxon>Methanobacteriati</taxon>
        <taxon>Methanobacteriota</taxon>
        <taxon>Stenosarchaea group</taxon>
        <taxon>Halobacteria</taxon>
        <taxon>Halobacteriales</taxon>
        <taxon>Haloferacaceae</taxon>
        <taxon>Halorarum</taxon>
    </lineage>
</organism>